<name>A0A2P2PSS2_RHIMU</name>
<evidence type="ECO:0000313" key="1">
    <source>
        <dbReference type="EMBL" id="MBX57755.1"/>
    </source>
</evidence>
<sequence length="24" mass="3042">MLYIWQCSLLCTKIAFRLYRMEMQ</sequence>
<proteinExistence type="predicted"/>
<reference evidence="1" key="1">
    <citation type="submission" date="2018-02" db="EMBL/GenBank/DDBJ databases">
        <title>Rhizophora mucronata_Transcriptome.</title>
        <authorList>
            <person name="Meera S.P."/>
            <person name="Sreeshan A."/>
            <person name="Augustine A."/>
        </authorList>
    </citation>
    <scope>NUCLEOTIDE SEQUENCE</scope>
    <source>
        <tissue evidence="1">Leaf</tissue>
    </source>
</reference>
<dbReference type="AlphaFoldDB" id="A0A2P2PSS2"/>
<organism evidence="1">
    <name type="scientific">Rhizophora mucronata</name>
    <name type="common">Asiatic mangrove</name>
    <dbReference type="NCBI Taxonomy" id="61149"/>
    <lineage>
        <taxon>Eukaryota</taxon>
        <taxon>Viridiplantae</taxon>
        <taxon>Streptophyta</taxon>
        <taxon>Embryophyta</taxon>
        <taxon>Tracheophyta</taxon>
        <taxon>Spermatophyta</taxon>
        <taxon>Magnoliopsida</taxon>
        <taxon>eudicotyledons</taxon>
        <taxon>Gunneridae</taxon>
        <taxon>Pentapetalae</taxon>
        <taxon>rosids</taxon>
        <taxon>fabids</taxon>
        <taxon>Malpighiales</taxon>
        <taxon>Rhizophoraceae</taxon>
        <taxon>Rhizophora</taxon>
    </lineage>
</organism>
<protein>
    <submittedName>
        <fullName evidence="1">Uncharacterized protein</fullName>
    </submittedName>
</protein>
<dbReference type="EMBL" id="GGEC01077271">
    <property type="protein sequence ID" value="MBX57755.1"/>
    <property type="molecule type" value="Transcribed_RNA"/>
</dbReference>
<accession>A0A2P2PSS2</accession>